<name>A0ABV6JD10_9BACL</name>
<evidence type="ECO:0000313" key="3">
    <source>
        <dbReference type="Proteomes" id="UP001589818"/>
    </source>
</evidence>
<gene>
    <name evidence="2" type="ORF">ACFFJ8_20725</name>
</gene>
<dbReference type="Proteomes" id="UP001589818">
    <property type="component" value="Unassembled WGS sequence"/>
</dbReference>
<comment type="caution">
    <text evidence="2">The sequence shown here is derived from an EMBL/GenBank/DDBJ whole genome shotgun (WGS) entry which is preliminary data.</text>
</comment>
<keyword evidence="3" id="KW-1185">Reference proteome</keyword>
<organism evidence="2 3">
    <name type="scientific">Paenibacillus mendelii</name>
    <dbReference type="NCBI Taxonomy" id="206163"/>
    <lineage>
        <taxon>Bacteria</taxon>
        <taxon>Bacillati</taxon>
        <taxon>Bacillota</taxon>
        <taxon>Bacilli</taxon>
        <taxon>Bacillales</taxon>
        <taxon>Paenibacillaceae</taxon>
        <taxon>Paenibacillus</taxon>
    </lineage>
</organism>
<accession>A0ABV6JD10</accession>
<proteinExistence type="predicted"/>
<feature type="transmembrane region" description="Helical" evidence="1">
    <location>
        <begin position="81"/>
        <end position="102"/>
    </location>
</feature>
<feature type="transmembrane region" description="Helical" evidence="1">
    <location>
        <begin position="108"/>
        <end position="129"/>
    </location>
</feature>
<keyword evidence="1" id="KW-0812">Transmembrane</keyword>
<protein>
    <submittedName>
        <fullName evidence="2">HAAS domain-containing protein</fullName>
    </submittedName>
</protein>
<evidence type="ECO:0000313" key="2">
    <source>
        <dbReference type="EMBL" id="MFC0393780.1"/>
    </source>
</evidence>
<feature type="transmembrane region" description="Helical" evidence="1">
    <location>
        <begin position="136"/>
        <end position="156"/>
    </location>
</feature>
<dbReference type="RefSeq" id="WP_204820546.1">
    <property type="nucleotide sequence ID" value="NZ_JANHOF010000013.1"/>
</dbReference>
<evidence type="ECO:0000256" key="1">
    <source>
        <dbReference type="SAM" id="Phobius"/>
    </source>
</evidence>
<sequence>MIKEQYLQQLWGQLSKVPEPQRRELMFDYEDHFRIAAEHGRSEEEAARELGDPQVIARELMLSYRVVEAENGGGVVRVSKAVLATVGLGFFNLIFVLGPYIALLGVLLAFWAVSVALGILAAGVMYEGIFGQGIPLLQASFMAMTALGIGMLAGVGTHKLTRSVFKITLKYLRFNSRVMGGRDK</sequence>
<dbReference type="EMBL" id="JBHLVF010000034">
    <property type="protein sequence ID" value="MFC0393780.1"/>
    <property type="molecule type" value="Genomic_DNA"/>
</dbReference>
<reference evidence="2 3" key="1">
    <citation type="submission" date="2024-09" db="EMBL/GenBank/DDBJ databases">
        <authorList>
            <person name="Sun Q."/>
            <person name="Mori K."/>
        </authorList>
    </citation>
    <scope>NUCLEOTIDE SEQUENCE [LARGE SCALE GENOMIC DNA]</scope>
    <source>
        <strain evidence="2 3">CCM 4839</strain>
    </source>
</reference>
<keyword evidence="1" id="KW-1133">Transmembrane helix</keyword>
<dbReference type="Pfam" id="PF22564">
    <property type="entry name" value="HAAS"/>
    <property type="match status" value="1"/>
</dbReference>
<keyword evidence="1" id="KW-0472">Membrane</keyword>